<proteinExistence type="predicted"/>
<dbReference type="SUPFAM" id="SSF56112">
    <property type="entry name" value="Protein kinase-like (PK-like)"/>
    <property type="match status" value="1"/>
</dbReference>
<evidence type="ECO:0000313" key="2">
    <source>
        <dbReference type="EMBL" id="SAM63001.1"/>
    </source>
</evidence>
<name>A0A1C3H3U2_9GAMM</name>
<dbReference type="GO" id="GO:0016301">
    <property type="term" value="F:kinase activity"/>
    <property type="evidence" value="ECO:0007669"/>
    <property type="project" value="UniProtKB-KW"/>
</dbReference>
<dbReference type="Gene3D" id="3.90.1200.10">
    <property type="match status" value="1"/>
</dbReference>
<feature type="domain" description="Aminoglycoside phosphotransferase" evidence="1">
    <location>
        <begin position="26"/>
        <end position="251"/>
    </location>
</feature>
<dbReference type="AlphaFoldDB" id="A0A1C3H3U2"/>
<dbReference type="Proteomes" id="UP000190837">
    <property type="component" value="Unassembled WGS sequence"/>
</dbReference>
<gene>
    <name evidence="2" type="ORF">CHUV0807_1071</name>
</gene>
<keyword evidence="2" id="KW-0808">Transferase</keyword>
<sequence>MQTPTENRESARRAFAVSALGAGITLAALGGDASFRRYFRVQDGDRTFILMDAPPEHGGVALFQTRSDLFRTCGLPVPEIYAADTVQGLLLLQDYGDRWLYHDLAAAPEAAMTQAFALLGDWQQATANLRDAIPPYETARLHTEAALMREWFLPWLGIAADSASLQALETRLAEEVSDNVVCVHRDYHCRNLMRCNDGSIGILDYQDALWGHPAYDLVSLTRDCYLRYPSADVRRWEEAFRVRHHPAVAAQDWARACDAVSLQRHLKVLGLFVRLATRDGKSGYLADLPRVLAYACEEAAALREYAPLAEVLTSAAPRLTAQLQQIQTQ</sequence>
<dbReference type="RefSeq" id="WP_079540264.1">
    <property type="nucleotide sequence ID" value="NZ_FKLO01000041.1"/>
</dbReference>
<dbReference type="EMBL" id="FKLO01000041">
    <property type="protein sequence ID" value="SAM63001.1"/>
    <property type="molecule type" value="Genomic_DNA"/>
</dbReference>
<organism evidence="2 3">
    <name type="scientific">Cardiobacterium hominis</name>
    <dbReference type="NCBI Taxonomy" id="2718"/>
    <lineage>
        <taxon>Bacteria</taxon>
        <taxon>Pseudomonadati</taxon>
        <taxon>Pseudomonadota</taxon>
        <taxon>Gammaproteobacteria</taxon>
        <taxon>Cardiobacteriales</taxon>
        <taxon>Cardiobacteriaceae</taxon>
        <taxon>Cardiobacterium</taxon>
    </lineage>
</organism>
<dbReference type="InterPro" id="IPR002575">
    <property type="entry name" value="Aminoglycoside_PTrfase"/>
</dbReference>
<evidence type="ECO:0000313" key="3">
    <source>
        <dbReference type="Proteomes" id="UP000190837"/>
    </source>
</evidence>
<keyword evidence="2" id="KW-0418">Kinase</keyword>
<dbReference type="Gene3D" id="3.30.200.20">
    <property type="entry name" value="Phosphorylase Kinase, domain 1"/>
    <property type="match status" value="1"/>
</dbReference>
<accession>A0A1C3H3U2</accession>
<dbReference type="InterPro" id="IPR011009">
    <property type="entry name" value="Kinase-like_dom_sf"/>
</dbReference>
<evidence type="ECO:0000259" key="1">
    <source>
        <dbReference type="Pfam" id="PF01636"/>
    </source>
</evidence>
<reference evidence="3" key="1">
    <citation type="submission" date="2016-04" db="EMBL/GenBank/DDBJ databases">
        <authorList>
            <person name="Tagini F."/>
        </authorList>
    </citation>
    <scope>NUCLEOTIDE SEQUENCE [LARGE SCALE GENOMIC DNA]</scope>
    <source>
        <strain evidence="3">CHUV0807</strain>
    </source>
</reference>
<protein>
    <submittedName>
        <fullName evidence="2">COG3178: Predicted phosphotransferase related to Ser/Thr protein kinases</fullName>
    </submittedName>
</protein>
<dbReference type="Pfam" id="PF01636">
    <property type="entry name" value="APH"/>
    <property type="match status" value="1"/>
</dbReference>